<protein>
    <recommendedName>
        <fullName evidence="3">Cell division protein FtsL</fullName>
    </recommendedName>
</protein>
<evidence type="ECO:0008006" key="3">
    <source>
        <dbReference type="Google" id="ProtNLM"/>
    </source>
</evidence>
<dbReference type="RefSeq" id="WP_151150364.1">
    <property type="nucleotide sequence ID" value="NZ_WAIE01000002.1"/>
</dbReference>
<comment type="caution">
    <text evidence="1">The sequence shown here is derived from an EMBL/GenBank/DDBJ whole genome shotgun (WGS) entry which is preliminary data.</text>
</comment>
<reference evidence="1 2" key="1">
    <citation type="journal article" date="2017" name="Int. J. Syst. Evol. Microbiol.">
        <title>Desulfovibrio senegalensis sp. nov., a mesophilic sulfate reducer isolated from marine sediment.</title>
        <authorList>
            <person name="Thioye A."/>
            <person name="Gam Z.B.A."/>
            <person name="Mbengue M."/>
            <person name="Cayol J.L."/>
            <person name="Joseph-Bartoli M."/>
            <person name="Toure-Kane C."/>
            <person name="Labat M."/>
        </authorList>
    </citation>
    <scope>NUCLEOTIDE SEQUENCE [LARGE SCALE GENOMIC DNA]</scope>
    <source>
        <strain evidence="1 2">DSM 101509</strain>
    </source>
</reference>
<dbReference type="EMBL" id="WAIE01000002">
    <property type="protein sequence ID" value="KAB1442142.1"/>
    <property type="molecule type" value="Genomic_DNA"/>
</dbReference>
<proteinExistence type="predicted"/>
<accession>A0A6N6N364</accession>
<dbReference type="AlphaFoldDB" id="A0A6N6N364"/>
<sequence>MISMDRNWLPLFLASLGVGLGLGLASVWLNIERMDLAYDLRKMEKEHDRKAALYVKLEVERDNLSSPYRLRKLAEKYGLGVAAPGQIRRVGEDGN</sequence>
<organism evidence="1 2">
    <name type="scientific">Pseudodesulfovibrio senegalensis</name>
    <dbReference type="NCBI Taxonomy" id="1721087"/>
    <lineage>
        <taxon>Bacteria</taxon>
        <taxon>Pseudomonadati</taxon>
        <taxon>Thermodesulfobacteriota</taxon>
        <taxon>Desulfovibrionia</taxon>
        <taxon>Desulfovibrionales</taxon>
        <taxon>Desulfovibrionaceae</taxon>
    </lineage>
</organism>
<keyword evidence="2" id="KW-1185">Reference proteome</keyword>
<dbReference type="Proteomes" id="UP000438699">
    <property type="component" value="Unassembled WGS sequence"/>
</dbReference>
<gene>
    <name evidence="1" type="ORF">F8A88_06665</name>
</gene>
<dbReference type="OrthoDB" id="5471898at2"/>
<name>A0A6N6N364_9BACT</name>
<evidence type="ECO:0000313" key="2">
    <source>
        <dbReference type="Proteomes" id="UP000438699"/>
    </source>
</evidence>
<evidence type="ECO:0000313" key="1">
    <source>
        <dbReference type="EMBL" id="KAB1442142.1"/>
    </source>
</evidence>